<protein>
    <submittedName>
        <fullName evidence="3">DUF4923 family protein</fullName>
    </submittedName>
</protein>
<dbReference type="InterPro" id="IPR032575">
    <property type="entry name" value="DUF4923"/>
</dbReference>
<accession>A0ABT7U8L0</accession>
<feature type="signal peptide" evidence="1">
    <location>
        <begin position="1"/>
        <end position="21"/>
    </location>
</feature>
<feature type="domain" description="DUF4923" evidence="2">
    <location>
        <begin position="58"/>
        <end position="217"/>
    </location>
</feature>
<evidence type="ECO:0000313" key="4">
    <source>
        <dbReference type="Proteomes" id="UP001228403"/>
    </source>
</evidence>
<proteinExistence type="predicted"/>
<dbReference type="PROSITE" id="PS51257">
    <property type="entry name" value="PROKAR_LIPOPROTEIN"/>
    <property type="match status" value="1"/>
</dbReference>
<dbReference type="Pfam" id="PF16270">
    <property type="entry name" value="DUF4923"/>
    <property type="match status" value="1"/>
</dbReference>
<feature type="chain" id="PRO_5045526872" evidence="1">
    <location>
        <begin position="22"/>
        <end position="217"/>
    </location>
</feature>
<reference evidence="4" key="1">
    <citation type="submission" date="2023-07" db="EMBL/GenBank/DDBJ databases">
        <title>Identification and characterization of horizontal gene transfer across gut microbiota members of farm animals based on homology search.</title>
        <authorList>
            <person name="Schwarzerova J."/>
            <person name="Nykrynova M."/>
            <person name="Jureckova K."/>
            <person name="Cejkova D."/>
            <person name="Rychlik I."/>
        </authorList>
    </citation>
    <scope>NUCLEOTIDE SEQUENCE [LARGE SCALE GENOMIC DNA]</scope>
    <source>
        <strain evidence="4">ET4</strain>
    </source>
</reference>
<name>A0ABT7U8L0_9BACE</name>
<organism evidence="3 4">
    <name type="scientific">Bacteroides eggerthii</name>
    <dbReference type="NCBI Taxonomy" id="28111"/>
    <lineage>
        <taxon>Bacteria</taxon>
        <taxon>Pseudomonadati</taxon>
        <taxon>Bacteroidota</taxon>
        <taxon>Bacteroidia</taxon>
        <taxon>Bacteroidales</taxon>
        <taxon>Bacteroidaceae</taxon>
        <taxon>Bacteroides</taxon>
    </lineage>
</organism>
<evidence type="ECO:0000259" key="2">
    <source>
        <dbReference type="Pfam" id="PF16270"/>
    </source>
</evidence>
<sequence>MKSNFLHVFSFLALSAMVSSCGIPGAGTTNTVTNNTNNAQASAAGGILGSVLGSILGQNNQISKEQLAGTWKYNGISCKFESENLLKQAGGEFIASSLEGKIDDAFARIGIQKGTSSITFASDGTCSYAMGERAIAGTYEFDQTTGKLIITGTVGLVKTEGYVMKNSDGSISILYDADKLLDVVNMISSKTSNTSLKTISSLLGSYDGIKVGMNLKK</sequence>
<comment type="caution">
    <text evidence="3">The sequence shown here is derived from an EMBL/GenBank/DDBJ whole genome shotgun (WGS) entry which is preliminary data.</text>
</comment>
<gene>
    <name evidence="3" type="ORF">QUW02_11770</name>
</gene>
<keyword evidence="1" id="KW-0732">Signal</keyword>
<dbReference type="EMBL" id="JAUDCF010000037">
    <property type="protein sequence ID" value="MDM8146588.1"/>
    <property type="molecule type" value="Genomic_DNA"/>
</dbReference>
<keyword evidence="4" id="KW-1185">Reference proteome</keyword>
<evidence type="ECO:0000313" key="3">
    <source>
        <dbReference type="EMBL" id="MDM8146588.1"/>
    </source>
</evidence>
<evidence type="ECO:0000256" key="1">
    <source>
        <dbReference type="SAM" id="SignalP"/>
    </source>
</evidence>
<dbReference type="Proteomes" id="UP001228403">
    <property type="component" value="Unassembled WGS sequence"/>
</dbReference>